<evidence type="ECO:0008006" key="4">
    <source>
        <dbReference type="Google" id="ProtNLM"/>
    </source>
</evidence>
<reference evidence="2 3" key="1">
    <citation type="submission" date="2016-10" db="EMBL/GenBank/DDBJ databases">
        <authorList>
            <person name="de Groot N.N."/>
        </authorList>
    </citation>
    <scope>NUCLEOTIDE SEQUENCE [LARGE SCALE GENOMIC DNA]</scope>
    <source>
        <strain evidence="2 3">CGMCC 1.5070</strain>
    </source>
</reference>
<dbReference type="AlphaFoldDB" id="A0A1H8AW88"/>
<keyword evidence="3" id="KW-1185">Reference proteome</keyword>
<feature type="transmembrane region" description="Helical" evidence="1">
    <location>
        <begin position="240"/>
        <end position="256"/>
    </location>
</feature>
<dbReference type="RefSeq" id="WP_092753332.1">
    <property type="nucleotide sequence ID" value="NZ_FOCG01000001.1"/>
</dbReference>
<name>A0A1H8AW88_9FIRM</name>
<dbReference type="STRING" id="474960.SAMN05216180_1581"/>
<dbReference type="EMBL" id="FOCG01000001">
    <property type="protein sequence ID" value="SEM74980.1"/>
    <property type="molecule type" value="Genomic_DNA"/>
</dbReference>
<keyword evidence="1" id="KW-0472">Membrane</keyword>
<feature type="transmembrane region" description="Helical" evidence="1">
    <location>
        <begin position="207"/>
        <end position="234"/>
    </location>
</feature>
<evidence type="ECO:0000313" key="3">
    <source>
        <dbReference type="Proteomes" id="UP000199158"/>
    </source>
</evidence>
<organism evidence="2 3">
    <name type="scientific">Hydrogenoanaerobacterium saccharovorans</name>
    <dbReference type="NCBI Taxonomy" id="474960"/>
    <lineage>
        <taxon>Bacteria</taxon>
        <taxon>Bacillati</taxon>
        <taxon>Bacillota</taxon>
        <taxon>Clostridia</taxon>
        <taxon>Eubacteriales</taxon>
        <taxon>Oscillospiraceae</taxon>
        <taxon>Hydrogenoanaerobacterium</taxon>
    </lineage>
</organism>
<protein>
    <recommendedName>
        <fullName evidence="4">TrbL/VirB6 plasmid conjugal transfer protein</fullName>
    </recommendedName>
</protein>
<feature type="transmembrane region" description="Helical" evidence="1">
    <location>
        <begin position="162"/>
        <end position="186"/>
    </location>
</feature>
<feature type="transmembrane region" description="Helical" evidence="1">
    <location>
        <begin position="58"/>
        <end position="80"/>
    </location>
</feature>
<evidence type="ECO:0000313" key="2">
    <source>
        <dbReference type="EMBL" id="SEM74980.1"/>
    </source>
</evidence>
<keyword evidence="1" id="KW-1133">Transmembrane helix</keyword>
<keyword evidence="1" id="KW-0812">Transmembrane</keyword>
<proteinExistence type="predicted"/>
<sequence length="290" mass="32447">MTSKIVANLSKVIIDVIGHFFKVGTDPIKASILELYNFLFTRMNDSIVGLFDNPIVKAFLYLANMASWLVLGYSLIFYFLSIVQEKDRNWYVIFKCFVTTVFFILFNQILARLVFFLPSYVASTLDTFISGDATSSNVGKLIGSELNSIAETIFSKNMALSIILFIALVAFFVVSIMRVGAIFIQIMSAPSYVQYFLLGKDQQGFEWINSTIAIGLTYIIQYCCFYSGICILAYSKNIITSYVLGGAFILATFAVPKQLQKRSWISGAGQAFQSAYMGGNMMLSLLRNKV</sequence>
<accession>A0A1H8AW88</accession>
<evidence type="ECO:0000256" key="1">
    <source>
        <dbReference type="SAM" id="Phobius"/>
    </source>
</evidence>
<gene>
    <name evidence="2" type="ORF">SAMN05216180_1581</name>
</gene>
<feature type="transmembrane region" description="Helical" evidence="1">
    <location>
        <begin position="92"/>
        <end position="115"/>
    </location>
</feature>
<dbReference type="Proteomes" id="UP000199158">
    <property type="component" value="Unassembled WGS sequence"/>
</dbReference>